<dbReference type="OrthoDB" id="1007311at2"/>
<feature type="domain" description="Glycosyl-hydrolase family 116 catalytic region" evidence="1">
    <location>
        <begin position="462"/>
        <end position="771"/>
    </location>
</feature>
<dbReference type="AlphaFoldDB" id="A0A5C1QJH9"/>
<dbReference type="GO" id="GO:0004553">
    <property type="term" value="F:hydrolase activity, hydrolyzing O-glycosyl compounds"/>
    <property type="evidence" value="ECO:0007669"/>
    <property type="project" value="InterPro"/>
</dbReference>
<protein>
    <recommendedName>
        <fullName evidence="5">Beta-glucosidase</fullName>
    </recommendedName>
</protein>
<dbReference type="Pfam" id="PF04685">
    <property type="entry name" value="DUF608"/>
    <property type="match status" value="1"/>
</dbReference>
<accession>A0A5C1QJH9</accession>
<dbReference type="InterPro" id="IPR024462">
    <property type="entry name" value="GH116_N"/>
</dbReference>
<dbReference type="EMBL" id="CP036150">
    <property type="protein sequence ID" value="QEN08303.1"/>
    <property type="molecule type" value="Genomic_DNA"/>
</dbReference>
<evidence type="ECO:0000259" key="1">
    <source>
        <dbReference type="Pfam" id="PF04685"/>
    </source>
</evidence>
<feature type="domain" description="Glycosyl-hydrolase family 116 N-terminal" evidence="2">
    <location>
        <begin position="17"/>
        <end position="344"/>
    </location>
</feature>
<proteinExistence type="predicted"/>
<dbReference type="PANTHER" id="PTHR12654:SF0">
    <property type="entry name" value="NON-LYSOSOMAL GLUCOSYLCERAMIDASE"/>
    <property type="match status" value="1"/>
</dbReference>
<organism evidence="3 4">
    <name type="scientific">Oceanispirochaeta crateris</name>
    <dbReference type="NCBI Taxonomy" id="2518645"/>
    <lineage>
        <taxon>Bacteria</taxon>
        <taxon>Pseudomonadati</taxon>
        <taxon>Spirochaetota</taxon>
        <taxon>Spirochaetia</taxon>
        <taxon>Spirochaetales</taxon>
        <taxon>Spirochaetaceae</taxon>
        <taxon>Oceanispirochaeta</taxon>
    </lineage>
</organism>
<keyword evidence="4" id="KW-1185">Reference proteome</keyword>
<dbReference type="Proteomes" id="UP000324209">
    <property type="component" value="Chromosome"/>
</dbReference>
<dbReference type="Gene3D" id="1.50.10.10">
    <property type="match status" value="1"/>
</dbReference>
<dbReference type="KEGG" id="ock:EXM22_09990"/>
<dbReference type="InterPro" id="IPR008928">
    <property type="entry name" value="6-hairpin_glycosidase_sf"/>
</dbReference>
<evidence type="ECO:0000313" key="3">
    <source>
        <dbReference type="EMBL" id="QEN08303.1"/>
    </source>
</evidence>
<dbReference type="InterPro" id="IPR052566">
    <property type="entry name" value="Non-lysos_glucosylceramidase"/>
</dbReference>
<dbReference type="RefSeq" id="WP_149486383.1">
    <property type="nucleotide sequence ID" value="NZ_CP036150.1"/>
</dbReference>
<dbReference type="PANTHER" id="PTHR12654">
    <property type="entry name" value="BILE ACID BETA-GLUCOSIDASE-RELATED"/>
    <property type="match status" value="1"/>
</dbReference>
<evidence type="ECO:0000313" key="4">
    <source>
        <dbReference type="Proteomes" id="UP000324209"/>
    </source>
</evidence>
<dbReference type="Pfam" id="PF12215">
    <property type="entry name" value="Glyco_hydr_116N"/>
    <property type="match status" value="1"/>
</dbReference>
<evidence type="ECO:0008006" key="5">
    <source>
        <dbReference type="Google" id="ProtNLM"/>
    </source>
</evidence>
<dbReference type="GO" id="GO:0005975">
    <property type="term" value="P:carbohydrate metabolic process"/>
    <property type="evidence" value="ECO:0007669"/>
    <property type="project" value="InterPro"/>
</dbReference>
<dbReference type="InterPro" id="IPR012341">
    <property type="entry name" value="6hp_glycosidase-like_sf"/>
</dbReference>
<evidence type="ECO:0000259" key="2">
    <source>
        <dbReference type="Pfam" id="PF12215"/>
    </source>
</evidence>
<sequence>MRKNFEYTNEHQTSISFPLGGIGSGCIGLAGNGHLQDWEIFNRPAKGQYNEFSHFSIKVEDETRVLDARVLNGDLNPPFTGPLGTEKTLEGFGFGPRRETLAGLPHFESNTFKGTFPIAELSFSDMKFPGKVVMEAFNPLIPHEEDDSSIPAAFFSFTITNTQDKTLYYYLNGILGNPYKGKTRNTFSKKSGISKIMLDSLDQNKDDISSGDLCIATDSEDVSFQEYLYRGEWFDALEVYWKDMTSFGPFKKRSYAPEDLNIRDNALLSSRIKLAAGESKTIRYTISWSHPVNKNTWGRMKSGRTTPYTEEEKYWLGKSWLNYYAVLWSNSTDSAEYSLLNWNRLYRSTVAFRNALFASSLPESVLDAVTSNVSILKSPTVWRLEDGTFYGWEGSGENEGSCEGTCSHVWGYAQVLPFLFPKLSRSVRQAEYEYNWADDGSLTFRLMLPIGSPRWHFRPAVDGQFATIMKTYREWKICGDFSWLKKLWPKVKKALEFAWASENLDQWDPGKTGILTGMQHHTLDMELFGPNAWLSGMYLGALKACSEMARAMDDLDSAKEYEEILEKGCRILNRDLFNGEYFIQKIDLKNKKLLEPFVDKGLFNFDNNDGTIYDIYWSEEHKELKYQIAEGVSIDQLLGQWHSDIYGLGDIFEISQTQKALRSLMKYNFRENMREHYNPCRLFCLNDESGLVICSWPENKERPTIPVPYSQETMHGFEYAAADLMIRRGLIEEGLKVVKSVRDRYDGFRRNPWNEMECGSNYARSMASYSLLLTFSGFTFDGRIKHIGFKPIFDGPSSFFWSFNTAWGSFTIENEKSSFVILGGNLELKSFGLPKNSSVRTIRKNEIEINFKLKKSQILFEDIISIRVGDSLDFIS</sequence>
<reference evidence="3 4" key="1">
    <citation type="submission" date="2019-02" db="EMBL/GenBank/DDBJ databases">
        <title>Complete Genome Sequence and Methylome Analysis of free living Spirochaetas.</title>
        <authorList>
            <person name="Fomenkov A."/>
            <person name="Dubinina G."/>
            <person name="Leshcheva N."/>
            <person name="Mikheeva N."/>
            <person name="Grabovich M."/>
            <person name="Vincze T."/>
            <person name="Roberts R.J."/>
        </authorList>
    </citation>
    <scope>NUCLEOTIDE SEQUENCE [LARGE SCALE GENOMIC DNA]</scope>
    <source>
        <strain evidence="3 4">K2</strain>
    </source>
</reference>
<dbReference type="SUPFAM" id="SSF48208">
    <property type="entry name" value="Six-hairpin glycosidases"/>
    <property type="match status" value="1"/>
</dbReference>
<name>A0A5C1QJH9_9SPIO</name>
<gene>
    <name evidence="3" type="ORF">EXM22_09990</name>
</gene>
<dbReference type="PROSITE" id="PS51257">
    <property type="entry name" value="PROKAR_LIPOPROTEIN"/>
    <property type="match status" value="1"/>
</dbReference>
<dbReference type="InterPro" id="IPR006775">
    <property type="entry name" value="GH116_catalytic"/>
</dbReference>